<evidence type="ECO:0000256" key="4">
    <source>
        <dbReference type="ARBA" id="ARBA00022491"/>
    </source>
</evidence>
<dbReference type="InterPro" id="IPR058031">
    <property type="entry name" value="AAA_lid_NorR"/>
</dbReference>
<dbReference type="InterPro" id="IPR001789">
    <property type="entry name" value="Sig_transdc_resp-reg_receiver"/>
</dbReference>
<feature type="domain" description="Sigma-54 factor interaction" evidence="17">
    <location>
        <begin position="208"/>
        <end position="424"/>
    </location>
</feature>
<comment type="caution">
    <text evidence="19">The sequence shown here is derived from an EMBL/GenBank/DDBJ whole genome shotgun (WGS) entry which is preliminary data.</text>
</comment>
<dbReference type="GO" id="GO:0000160">
    <property type="term" value="P:phosphorelay signal transduction system"/>
    <property type="evidence" value="ECO:0007669"/>
    <property type="project" value="UniProtKB-KW"/>
</dbReference>
<protein>
    <recommendedName>
        <fullName evidence="2">DNA-binding transcriptional regulator NtrC</fullName>
    </recommendedName>
    <alternativeName>
        <fullName evidence="13">Nitrogen regulation protein NR(I)</fullName>
    </alternativeName>
    <alternativeName>
        <fullName evidence="14">Nitrogen regulator I</fullName>
    </alternativeName>
</protein>
<feature type="domain" description="Response regulatory" evidence="18">
    <location>
        <begin position="68"/>
        <end position="183"/>
    </location>
</feature>
<dbReference type="InterPro" id="IPR002078">
    <property type="entry name" value="Sigma_54_int"/>
</dbReference>
<keyword evidence="10" id="KW-0238">DNA-binding</keyword>
<keyword evidence="7" id="KW-0067">ATP-binding</keyword>
<dbReference type="Proteomes" id="UP000008761">
    <property type="component" value="Unassembled WGS sequence"/>
</dbReference>
<dbReference type="HOGENOM" id="CLU_000445_0_6_5"/>
<sequence>MSQDEKYDKNQSKSKKIEKNALMLYLINGLLKFVDKTQEVKYFLWFTTIFILSRLVISKEIIKIMVGPILVAGEDYGRRIELSAMLRGFGHRVIEAENGLRTIDLLHRRKNIVLALLDVAMSDLSAGDLIKMIRVAGVSIPIVVVAQQENQDLLQKALTAGAIDYLIHPVTSLRLKVTLDTLSLISALEREISYIRRKNENHLRFSDLCIKSRAMQIVLEQSRSAAASLQNLLIEGEEGTGRETLARIIHHEGLLSEGPFVRFQCSAIVHPEEESCQWFKKFLPLVSSLEKGTLCLCDVDRLEPIQQKRFTNYLQEREKAIKNNPPSFRIMAISASRLSDLVKEDFFSRGLFEQLSQLSINVPALRELRDDFPELTQRLINRIISETGRSHVHGLTGSALSLLMQYDWPGNRDELENFLFRAVLLSKGPLLTVRDFPQLMGKPLINIPNIIEGNIQEDHEQESIQFLNAEGHVRTFLEMERDIIEKAVKHYKGHMSEIARRLHIGRSTLYRKIEELRAVKSQERK</sequence>
<dbReference type="SUPFAM" id="SSF52172">
    <property type="entry name" value="CheY-like"/>
    <property type="match status" value="1"/>
</dbReference>
<evidence type="ECO:0000256" key="2">
    <source>
        <dbReference type="ARBA" id="ARBA00019059"/>
    </source>
</evidence>
<keyword evidence="4" id="KW-0678">Repressor</keyword>
<dbReference type="GO" id="GO:0006355">
    <property type="term" value="P:regulation of DNA-templated transcription"/>
    <property type="evidence" value="ECO:0007669"/>
    <property type="project" value="InterPro"/>
</dbReference>
<keyword evidence="9" id="KW-0805">Transcription regulation</keyword>
<dbReference type="GO" id="GO:0043565">
    <property type="term" value="F:sequence-specific DNA binding"/>
    <property type="evidence" value="ECO:0007669"/>
    <property type="project" value="InterPro"/>
</dbReference>
<dbReference type="Pfam" id="PF14532">
    <property type="entry name" value="Sigma54_activ_2"/>
    <property type="match status" value="1"/>
</dbReference>
<evidence type="ECO:0000256" key="15">
    <source>
        <dbReference type="ARBA" id="ARBA00043886"/>
    </source>
</evidence>
<dbReference type="InterPro" id="IPR002197">
    <property type="entry name" value="HTH_Fis"/>
</dbReference>
<dbReference type="eggNOG" id="COG2204">
    <property type="taxonomic scope" value="Bacteria"/>
</dbReference>
<evidence type="ECO:0000256" key="12">
    <source>
        <dbReference type="ARBA" id="ARBA00023163"/>
    </source>
</evidence>
<dbReference type="SUPFAM" id="SSF52540">
    <property type="entry name" value="P-loop containing nucleoside triphosphate hydrolases"/>
    <property type="match status" value="1"/>
</dbReference>
<accession>J0PZ41</accession>
<evidence type="ECO:0000256" key="6">
    <source>
        <dbReference type="ARBA" id="ARBA00022741"/>
    </source>
</evidence>
<keyword evidence="11" id="KW-0010">Activator</keyword>
<evidence type="ECO:0000256" key="7">
    <source>
        <dbReference type="ARBA" id="ARBA00022840"/>
    </source>
</evidence>
<dbReference type="Pfam" id="PF25601">
    <property type="entry name" value="AAA_lid_14"/>
    <property type="match status" value="1"/>
</dbReference>
<evidence type="ECO:0000259" key="18">
    <source>
        <dbReference type="PROSITE" id="PS50110"/>
    </source>
</evidence>
<keyword evidence="5 16" id="KW-0597">Phosphoprotein</keyword>
<dbReference type="InterPro" id="IPR009057">
    <property type="entry name" value="Homeodomain-like_sf"/>
</dbReference>
<dbReference type="InterPro" id="IPR027417">
    <property type="entry name" value="P-loop_NTPase"/>
</dbReference>
<evidence type="ECO:0000256" key="8">
    <source>
        <dbReference type="ARBA" id="ARBA00023012"/>
    </source>
</evidence>
<dbReference type="SMART" id="SM00448">
    <property type="entry name" value="REC"/>
    <property type="match status" value="1"/>
</dbReference>
<dbReference type="Gene3D" id="3.40.50.2300">
    <property type="match status" value="1"/>
</dbReference>
<dbReference type="EMBL" id="AIME01000004">
    <property type="protein sequence ID" value="EJF75479.1"/>
    <property type="molecule type" value="Genomic_DNA"/>
</dbReference>
<keyword evidence="8" id="KW-0902">Two-component regulatory system</keyword>
<reference evidence="19 20" key="1">
    <citation type="submission" date="2012-03" db="EMBL/GenBank/DDBJ databases">
        <title>The Genome Sequence of Bartonella alsatica IBS 382.</title>
        <authorList>
            <consortium name="The Broad Institute Genome Sequencing Platform"/>
            <consortium name="The Broad Institute Genome Sequencing Center for Infectious Disease"/>
            <person name="Feldgarden M."/>
            <person name="Kirby J."/>
            <person name="Kosoy M."/>
            <person name="Birtles R."/>
            <person name="Probert W.S."/>
            <person name="Chiaraviglio L."/>
            <person name="Young S.K."/>
            <person name="Zeng Q."/>
            <person name="Gargeya S."/>
            <person name="Fitzgerald M."/>
            <person name="Haas B."/>
            <person name="Abouelleil A."/>
            <person name="Alvarado L."/>
            <person name="Arachchi H.M."/>
            <person name="Berlin A."/>
            <person name="Chapman S.B."/>
            <person name="Gearin G."/>
            <person name="Goldberg J."/>
            <person name="Griggs A."/>
            <person name="Gujja S."/>
            <person name="Hansen M."/>
            <person name="Heiman D."/>
            <person name="Howarth C."/>
            <person name="Larimer J."/>
            <person name="Lui A."/>
            <person name="MacDonald P.J.P."/>
            <person name="McCowen C."/>
            <person name="Montmayeur A."/>
            <person name="Murphy C."/>
            <person name="Neiman D."/>
            <person name="Pearson M."/>
            <person name="Priest M."/>
            <person name="Roberts A."/>
            <person name="Saif S."/>
            <person name="Shea T."/>
            <person name="Sisk P."/>
            <person name="Stolte C."/>
            <person name="Sykes S."/>
            <person name="Wortman J."/>
            <person name="Nusbaum C."/>
            <person name="Birren B."/>
        </authorList>
    </citation>
    <scope>NUCLEOTIDE SEQUENCE [LARGE SCALE GENOMIC DNA]</scope>
    <source>
        <strain evidence="19 20">IBS 382</strain>
    </source>
</reference>
<keyword evidence="12" id="KW-0804">Transcription</keyword>
<keyword evidence="6" id="KW-0547">Nucleotide-binding</keyword>
<dbReference type="Gene3D" id="1.10.10.60">
    <property type="entry name" value="Homeodomain-like"/>
    <property type="match status" value="1"/>
</dbReference>
<dbReference type="PROSITE" id="PS50045">
    <property type="entry name" value="SIGMA54_INTERACT_4"/>
    <property type="match status" value="1"/>
</dbReference>
<dbReference type="PANTHER" id="PTHR32071">
    <property type="entry name" value="TRANSCRIPTIONAL REGULATORY PROTEIN"/>
    <property type="match status" value="1"/>
</dbReference>
<evidence type="ECO:0000256" key="3">
    <source>
        <dbReference type="ARBA" id="ARBA00022490"/>
    </source>
</evidence>
<dbReference type="STRING" id="1094551.MEC_00955"/>
<evidence type="ECO:0000313" key="20">
    <source>
        <dbReference type="Proteomes" id="UP000008761"/>
    </source>
</evidence>
<dbReference type="GO" id="GO:0005524">
    <property type="term" value="F:ATP binding"/>
    <property type="evidence" value="ECO:0007669"/>
    <property type="project" value="UniProtKB-KW"/>
</dbReference>
<gene>
    <name evidence="19" type="ORF">MEC_00955</name>
</gene>
<evidence type="ECO:0000256" key="10">
    <source>
        <dbReference type="ARBA" id="ARBA00023125"/>
    </source>
</evidence>
<dbReference type="CDD" id="cd00009">
    <property type="entry name" value="AAA"/>
    <property type="match status" value="1"/>
</dbReference>
<dbReference type="PATRIC" id="fig|1094551.3.peg.1048"/>
<dbReference type="Gene3D" id="1.10.8.60">
    <property type="match status" value="1"/>
</dbReference>
<evidence type="ECO:0000256" key="9">
    <source>
        <dbReference type="ARBA" id="ARBA00023015"/>
    </source>
</evidence>
<evidence type="ECO:0000256" key="1">
    <source>
        <dbReference type="ARBA" id="ARBA00004496"/>
    </source>
</evidence>
<dbReference type="Gene3D" id="3.40.50.300">
    <property type="entry name" value="P-loop containing nucleotide triphosphate hydrolases"/>
    <property type="match status" value="1"/>
</dbReference>
<name>J0PZ41_9HYPH</name>
<dbReference type="AlphaFoldDB" id="J0PZ41"/>
<dbReference type="PROSITE" id="PS50110">
    <property type="entry name" value="RESPONSE_REGULATORY"/>
    <property type="match status" value="1"/>
</dbReference>
<evidence type="ECO:0000313" key="19">
    <source>
        <dbReference type="EMBL" id="EJF75479.1"/>
    </source>
</evidence>
<feature type="modified residue" description="4-aspartylphosphate" evidence="16">
    <location>
        <position position="118"/>
    </location>
</feature>
<dbReference type="Pfam" id="PF02954">
    <property type="entry name" value="HTH_8"/>
    <property type="match status" value="1"/>
</dbReference>
<evidence type="ECO:0000256" key="14">
    <source>
        <dbReference type="ARBA" id="ARBA00031910"/>
    </source>
</evidence>
<dbReference type="PANTHER" id="PTHR32071:SF95">
    <property type="entry name" value="DNA-BINDING TRANSCRIPTIONAL REGULATOR NTRC"/>
    <property type="match status" value="1"/>
</dbReference>
<evidence type="ECO:0000256" key="16">
    <source>
        <dbReference type="PROSITE-ProRule" id="PRU00169"/>
    </source>
</evidence>
<comment type="subcellular location">
    <subcellularLocation>
        <location evidence="1">Cytoplasm</location>
    </subcellularLocation>
</comment>
<comment type="function">
    <text evidence="15">Member of the two-component regulatory system NtrB/NtrC, which controls expression of the nitrogen-regulated (ntr) genes in response to nitrogen limitation. Phosphorylated NtrC binds directly to DNA and stimulates the formation of open promoter-sigma54-RNA polymerase complexes.</text>
</comment>
<evidence type="ECO:0000256" key="13">
    <source>
        <dbReference type="ARBA" id="ARBA00029881"/>
    </source>
</evidence>
<evidence type="ECO:0000259" key="17">
    <source>
        <dbReference type="PROSITE" id="PS50045"/>
    </source>
</evidence>
<dbReference type="CDD" id="cd00156">
    <property type="entry name" value="REC"/>
    <property type="match status" value="1"/>
</dbReference>
<organism evidence="19 20">
    <name type="scientific">Bartonella alsatica IBS 382</name>
    <dbReference type="NCBI Taxonomy" id="1094551"/>
    <lineage>
        <taxon>Bacteria</taxon>
        <taxon>Pseudomonadati</taxon>
        <taxon>Pseudomonadota</taxon>
        <taxon>Alphaproteobacteria</taxon>
        <taxon>Hyphomicrobiales</taxon>
        <taxon>Bartonellaceae</taxon>
        <taxon>Bartonella</taxon>
    </lineage>
</organism>
<proteinExistence type="predicted"/>
<dbReference type="Pfam" id="PF00072">
    <property type="entry name" value="Response_reg"/>
    <property type="match status" value="1"/>
</dbReference>
<keyword evidence="3" id="KW-0963">Cytoplasm</keyword>
<evidence type="ECO:0000256" key="11">
    <source>
        <dbReference type="ARBA" id="ARBA00023159"/>
    </source>
</evidence>
<dbReference type="InterPro" id="IPR011006">
    <property type="entry name" value="CheY-like_superfamily"/>
</dbReference>
<dbReference type="SUPFAM" id="SSF46689">
    <property type="entry name" value="Homeodomain-like"/>
    <property type="match status" value="1"/>
</dbReference>
<evidence type="ECO:0000256" key="5">
    <source>
        <dbReference type="ARBA" id="ARBA00022553"/>
    </source>
</evidence>